<dbReference type="EMBL" id="KB308705">
    <property type="protein sequence ID" value="ELT96977.1"/>
    <property type="molecule type" value="Genomic_DNA"/>
</dbReference>
<dbReference type="EMBL" id="AMQN01024915">
    <property type="status" value="NOT_ANNOTATED_CDS"/>
    <property type="molecule type" value="Genomic_DNA"/>
</dbReference>
<feature type="domain" description="Methyltransferase" evidence="1">
    <location>
        <begin position="170"/>
        <end position="276"/>
    </location>
</feature>
<dbReference type="OrthoDB" id="565050at2759"/>
<dbReference type="PANTHER" id="PTHR45128">
    <property type="entry name" value="METHYLTRANSFERASE TYPE 11"/>
    <property type="match status" value="1"/>
</dbReference>
<sequence length="355" mass="39714">MASTDPYMQRVGEIANNGSITVGISLGQKLGLFTILSKQESAISPEQLSRLSKCKKALVETWLLLMTSADIVTMSGNHLFFLPPERRPALTKTHSAAVFLAPYIPYMEKECMGLAKTFKDDQSDESAAFEWSMSDPDDLFVEWQKIRPSVFKAYFTECTTHIPCLDERLKNGAKVLDVGTNDGRFVNMLAEQYPKTDFIGVDINEDAIKKIVPSSPNASFMVQDALNLPAEWKDRFDYVTIIDAFQHLPDTNQAAKEFARVLKPGGWLSVIEIKRGSTYEEDMKLPNAVFNYLFEMMWCGESCGSSDAAKEAAHPIPNALHLLKQPISQAGFSCVKDHPLQRIDLDDTVHICCQK</sequence>
<dbReference type="Proteomes" id="UP000014760">
    <property type="component" value="Unassembled WGS sequence"/>
</dbReference>
<dbReference type="CDD" id="cd02440">
    <property type="entry name" value="AdoMet_MTases"/>
    <property type="match status" value="1"/>
</dbReference>
<dbReference type="STRING" id="283909.R7UFY4"/>
<name>R7UFY4_CAPTE</name>
<evidence type="ECO:0000313" key="2">
    <source>
        <dbReference type="EMBL" id="ELT96977.1"/>
    </source>
</evidence>
<dbReference type="EMBL" id="KB303838">
    <property type="protein sequence ID" value="ELU02713.1"/>
    <property type="molecule type" value="Genomic_DNA"/>
</dbReference>
<reference evidence="3 5" key="2">
    <citation type="journal article" date="2013" name="Nature">
        <title>Insights into bilaterian evolution from three spiralian genomes.</title>
        <authorList>
            <person name="Simakov O."/>
            <person name="Marletaz F."/>
            <person name="Cho S.J."/>
            <person name="Edsinger-Gonzales E."/>
            <person name="Havlak P."/>
            <person name="Hellsten U."/>
            <person name="Kuo D.H."/>
            <person name="Larsson T."/>
            <person name="Lv J."/>
            <person name="Arendt D."/>
            <person name="Savage R."/>
            <person name="Osoegawa K."/>
            <person name="de Jong P."/>
            <person name="Grimwood J."/>
            <person name="Chapman J.A."/>
            <person name="Shapiro H."/>
            <person name="Aerts A."/>
            <person name="Otillar R.P."/>
            <person name="Terry A.Y."/>
            <person name="Boore J.L."/>
            <person name="Grigoriev I.V."/>
            <person name="Lindberg D.R."/>
            <person name="Seaver E.C."/>
            <person name="Weisblat D.A."/>
            <person name="Putnam N.H."/>
            <person name="Rokhsar D.S."/>
        </authorList>
    </citation>
    <scope>NUCLEOTIDE SEQUENCE</scope>
    <source>
        <strain evidence="3 5">I ESC-2004</strain>
    </source>
</reference>
<dbReference type="OMA" id="FECIHDM"/>
<organism evidence="3">
    <name type="scientific">Capitella teleta</name>
    <name type="common">Polychaete worm</name>
    <dbReference type="NCBI Taxonomy" id="283909"/>
    <lineage>
        <taxon>Eukaryota</taxon>
        <taxon>Metazoa</taxon>
        <taxon>Spiralia</taxon>
        <taxon>Lophotrochozoa</taxon>
        <taxon>Annelida</taxon>
        <taxon>Polychaeta</taxon>
        <taxon>Sedentaria</taxon>
        <taxon>Scolecida</taxon>
        <taxon>Capitellidae</taxon>
        <taxon>Capitella</taxon>
    </lineage>
</organism>
<evidence type="ECO:0000313" key="5">
    <source>
        <dbReference type="Proteomes" id="UP000014760"/>
    </source>
</evidence>
<evidence type="ECO:0000313" key="4">
    <source>
        <dbReference type="EnsemblMetazoa" id="CapteP217173"/>
    </source>
</evidence>
<dbReference type="HOGENOM" id="CLU_063529_1_1_1"/>
<keyword evidence="5" id="KW-1185">Reference proteome</keyword>
<proteinExistence type="predicted"/>
<gene>
    <name evidence="2" type="ORF">CAPTEDRAFT_217173</name>
    <name evidence="3" type="ORF">CAPTEDRAFT_217353</name>
</gene>
<dbReference type="InterPro" id="IPR025714">
    <property type="entry name" value="Methyltranfer_dom"/>
</dbReference>
<protein>
    <recommendedName>
        <fullName evidence="1">Methyltransferase domain-containing protein</fullName>
    </recommendedName>
</protein>
<dbReference type="EMBL" id="AMQN01011122">
    <property type="status" value="NOT_ANNOTATED_CDS"/>
    <property type="molecule type" value="Genomic_DNA"/>
</dbReference>
<dbReference type="InterPro" id="IPR029063">
    <property type="entry name" value="SAM-dependent_MTases_sf"/>
</dbReference>
<dbReference type="Pfam" id="PF13847">
    <property type="entry name" value="Methyltransf_31"/>
    <property type="match status" value="1"/>
</dbReference>
<dbReference type="PANTHER" id="PTHR45128:SF1">
    <property type="entry name" value="S-ADENOSYLMETHIONINE-DEPENDENT METHYLTRANSFERASE RV2258C"/>
    <property type="match status" value="1"/>
</dbReference>
<dbReference type="Gene3D" id="3.40.50.150">
    <property type="entry name" value="Vaccinia Virus protein VP39"/>
    <property type="match status" value="1"/>
</dbReference>
<evidence type="ECO:0000313" key="3">
    <source>
        <dbReference type="EMBL" id="ELU02713.1"/>
    </source>
</evidence>
<reference evidence="4" key="3">
    <citation type="submission" date="2015-06" db="UniProtKB">
        <authorList>
            <consortium name="EnsemblMetazoa"/>
        </authorList>
    </citation>
    <scope>IDENTIFICATION</scope>
</reference>
<dbReference type="InterPro" id="IPR053173">
    <property type="entry name" value="SAM-binding_MTase"/>
</dbReference>
<evidence type="ECO:0000259" key="1">
    <source>
        <dbReference type="Pfam" id="PF13847"/>
    </source>
</evidence>
<accession>R7UFY4</accession>
<dbReference type="AlphaFoldDB" id="R7UFY4"/>
<reference evidence="5" key="1">
    <citation type="submission" date="2012-12" db="EMBL/GenBank/DDBJ databases">
        <authorList>
            <person name="Hellsten U."/>
            <person name="Grimwood J."/>
            <person name="Chapman J.A."/>
            <person name="Shapiro H."/>
            <person name="Aerts A."/>
            <person name="Otillar R.P."/>
            <person name="Terry A.Y."/>
            <person name="Boore J.L."/>
            <person name="Simakov O."/>
            <person name="Marletaz F."/>
            <person name="Cho S.-J."/>
            <person name="Edsinger-Gonzales E."/>
            <person name="Havlak P."/>
            <person name="Kuo D.-H."/>
            <person name="Larsson T."/>
            <person name="Lv J."/>
            <person name="Arendt D."/>
            <person name="Savage R."/>
            <person name="Osoegawa K."/>
            <person name="de Jong P."/>
            <person name="Lindberg D.R."/>
            <person name="Seaver E.C."/>
            <person name="Weisblat D.A."/>
            <person name="Putnam N.H."/>
            <person name="Grigoriev I.V."/>
            <person name="Rokhsar D.S."/>
        </authorList>
    </citation>
    <scope>NUCLEOTIDE SEQUENCE</scope>
    <source>
        <strain evidence="5">I ESC-2004</strain>
    </source>
</reference>
<dbReference type="EnsemblMetazoa" id="CapteT217173">
    <property type="protein sequence ID" value="CapteP217173"/>
    <property type="gene ID" value="CapteG217173"/>
</dbReference>
<dbReference type="SUPFAM" id="SSF53335">
    <property type="entry name" value="S-adenosyl-L-methionine-dependent methyltransferases"/>
    <property type="match status" value="1"/>
</dbReference>
<dbReference type="EnsemblMetazoa" id="CapteT217353">
    <property type="protein sequence ID" value="CapteP217353"/>
    <property type="gene ID" value="CapteG217353"/>
</dbReference>